<feature type="transmembrane region" description="Helical" evidence="1">
    <location>
        <begin position="86"/>
        <end position="111"/>
    </location>
</feature>
<dbReference type="AlphaFoldDB" id="D4D5U4"/>
<keyword evidence="1" id="KW-0472">Membrane</keyword>
<dbReference type="GeneID" id="9583385"/>
<keyword evidence="4" id="KW-1185">Reference proteome</keyword>
<keyword evidence="2" id="KW-0732">Signal</keyword>
<organism evidence="3 4">
    <name type="scientific">Trichophyton verrucosum (strain HKI 0517)</name>
    <dbReference type="NCBI Taxonomy" id="663202"/>
    <lineage>
        <taxon>Eukaryota</taxon>
        <taxon>Fungi</taxon>
        <taxon>Dikarya</taxon>
        <taxon>Ascomycota</taxon>
        <taxon>Pezizomycotina</taxon>
        <taxon>Eurotiomycetes</taxon>
        <taxon>Eurotiomycetidae</taxon>
        <taxon>Onygenales</taxon>
        <taxon>Arthrodermataceae</taxon>
        <taxon>Trichophyton</taxon>
    </lineage>
</organism>
<protein>
    <submittedName>
        <fullName evidence="3">Uncharacterized protein</fullName>
    </submittedName>
</protein>
<feature type="signal peptide" evidence="2">
    <location>
        <begin position="1"/>
        <end position="18"/>
    </location>
</feature>
<reference evidence="4" key="1">
    <citation type="journal article" date="2011" name="Genome Biol.">
        <title>Comparative and functional genomics provide insights into the pathogenicity of dermatophytic fungi.</title>
        <authorList>
            <person name="Burmester A."/>
            <person name="Shelest E."/>
            <person name="Gloeckner G."/>
            <person name="Heddergott C."/>
            <person name="Schindler S."/>
            <person name="Staib P."/>
            <person name="Heidel A."/>
            <person name="Felder M."/>
            <person name="Petzold A."/>
            <person name="Szafranski K."/>
            <person name="Feuermann M."/>
            <person name="Pedruzzi I."/>
            <person name="Priebe S."/>
            <person name="Groth M."/>
            <person name="Winkler R."/>
            <person name="Li W."/>
            <person name="Kniemeyer O."/>
            <person name="Schroeckh V."/>
            <person name="Hertweck C."/>
            <person name="Hube B."/>
            <person name="White T.C."/>
            <person name="Platzer M."/>
            <person name="Guthke R."/>
            <person name="Heitman J."/>
            <person name="Woestemeyer J."/>
            <person name="Zipfel P.F."/>
            <person name="Monod M."/>
            <person name="Brakhage A.A."/>
        </authorList>
    </citation>
    <scope>NUCLEOTIDE SEQUENCE [LARGE SCALE GENOMIC DNA]</scope>
    <source>
        <strain evidence="4">HKI 0517</strain>
    </source>
</reference>
<keyword evidence="1" id="KW-0812">Transmembrane</keyword>
<dbReference type="Proteomes" id="UP000008383">
    <property type="component" value="Unassembled WGS sequence"/>
</dbReference>
<sequence length="181" mass="20136">MLSCCPAVLLLSILEFWARRHVLLIIAYDCDGIMSCSAFLCSNRSIRSRQSPQITLDLATQPLVYKRPFLSLFPPNFSSSLFPSVFLSQLLLLHLLPLCTLPFLSLSFSLFTQTRMGLWSLICTQRCISRVPVSGWVVTAVLEVDSITTPDLTRLGSQELPIVGSTPAFEMSLRGCLRPPV</sequence>
<evidence type="ECO:0000313" key="4">
    <source>
        <dbReference type="Proteomes" id="UP000008383"/>
    </source>
</evidence>
<accession>D4D5U4</accession>
<dbReference type="RefSeq" id="XP_003023365.1">
    <property type="nucleotide sequence ID" value="XM_003023319.1"/>
</dbReference>
<keyword evidence="1" id="KW-1133">Transmembrane helix</keyword>
<comment type="caution">
    <text evidence="3">The sequence shown here is derived from an EMBL/GenBank/DDBJ whole genome shotgun (WGS) entry which is preliminary data.</text>
</comment>
<dbReference type="KEGG" id="tve:TRV_02467"/>
<gene>
    <name evidence="3" type="ORF">TRV_02467</name>
</gene>
<evidence type="ECO:0000313" key="3">
    <source>
        <dbReference type="EMBL" id="EFE42747.1"/>
    </source>
</evidence>
<name>D4D5U4_TRIVH</name>
<proteinExistence type="predicted"/>
<dbReference type="HOGENOM" id="CLU_1490049_0_0_1"/>
<evidence type="ECO:0000256" key="1">
    <source>
        <dbReference type="SAM" id="Phobius"/>
    </source>
</evidence>
<feature type="chain" id="PRO_5003055268" evidence="2">
    <location>
        <begin position="19"/>
        <end position="181"/>
    </location>
</feature>
<dbReference type="EMBL" id="ACYE01000129">
    <property type="protein sequence ID" value="EFE42747.1"/>
    <property type="molecule type" value="Genomic_DNA"/>
</dbReference>
<evidence type="ECO:0000256" key="2">
    <source>
        <dbReference type="SAM" id="SignalP"/>
    </source>
</evidence>